<evidence type="ECO:0000313" key="1">
    <source>
        <dbReference type="EMBL" id="GAH62813.1"/>
    </source>
</evidence>
<accession>X1IZ29</accession>
<feature type="non-terminal residue" evidence="1">
    <location>
        <position position="1"/>
    </location>
</feature>
<dbReference type="EMBL" id="BARU01030349">
    <property type="protein sequence ID" value="GAH62813.1"/>
    <property type="molecule type" value="Genomic_DNA"/>
</dbReference>
<comment type="caution">
    <text evidence="1">The sequence shown here is derived from an EMBL/GenBank/DDBJ whole genome shotgun (WGS) entry which is preliminary data.</text>
</comment>
<reference evidence="1" key="1">
    <citation type="journal article" date="2014" name="Front. Microbiol.">
        <title>High frequency of phylogenetically diverse reductive dehalogenase-homologous genes in deep subseafloor sedimentary metagenomes.</title>
        <authorList>
            <person name="Kawai M."/>
            <person name="Futagami T."/>
            <person name="Toyoda A."/>
            <person name="Takaki Y."/>
            <person name="Nishi S."/>
            <person name="Hori S."/>
            <person name="Arai W."/>
            <person name="Tsubouchi T."/>
            <person name="Morono Y."/>
            <person name="Uchiyama I."/>
            <person name="Ito T."/>
            <person name="Fujiyama A."/>
            <person name="Inagaki F."/>
            <person name="Takami H."/>
        </authorList>
    </citation>
    <scope>NUCLEOTIDE SEQUENCE</scope>
    <source>
        <strain evidence="1">Expedition CK06-06</strain>
    </source>
</reference>
<dbReference type="AlphaFoldDB" id="X1IZ29"/>
<organism evidence="1">
    <name type="scientific">marine sediment metagenome</name>
    <dbReference type="NCBI Taxonomy" id="412755"/>
    <lineage>
        <taxon>unclassified sequences</taxon>
        <taxon>metagenomes</taxon>
        <taxon>ecological metagenomes</taxon>
    </lineage>
</organism>
<gene>
    <name evidence="1" type="ORF">S03H2_48174</name>
</gene>
<name>X1IZ29_9ZZZZ</name>
<sequence length="44" mass="5354">WGLIFHEPWTRIFPPPLELGQVFLETWDEEGLRLELKFLEPWTS</sequence>
<proteinExistence type="predicted"/>
<protein>
    <submittedName>
        <fullName evidence="1">Uncharacterized protein</fullName>
    </submittedName>
</protein>